<feature type="coiled-coil region" evidence="1">
    <location>
        <begin position="1"/>
        <end position="28"/>
    </location>
</feature>
<keyword evidence="1" id="KW-0175">Coiled coil</keyword>
<protein>
    <submittedName>
        <fullName evidence="2">Uncharacterized protein</fullName>
    </submittedName>
</protein>
<dbReference type="EMBL" id="MN739626">
    <property type="protein sequence ID" value="QHT16765.1"/>
    <property type="molecule type" value="Genomic_DNA"/>
</dbReference>
<accession>A0A6C0DMH1</accession>
<organism evidence="2">
    <name type="scientific">viral metagenome</name>
    <dbReference type="NCBI Taxonomy" id="1070528"/>
    <lineage>
        <taxon>unclassified sequences</taxon>
        <taxon>metagenomes</taxon>
        <taxon>organismal metagenomes</taxon>
    </lineage>
</organism>
<evidence type="ECO:0000313" key="2">
    <source>
        <dbReference type="EMBL" id="QHT16765.1"/>
    </source>
</evidence>
<proteinExistence type="predicted"/>
<reference evidence="2" key="1">
    <citation type="journal article" date="2020" name="Nature">
        <title>Giant virus diversity and host interactions through global metagenomics.</title>
        <authorList>
            <person name="Schulz F."/>
            <person name="Roux S."/>
            <person name="Paez-Espino D."/>
            <person name="Jungbluth S."/>
            <person name="Walsh D.A."/>
            <person name="Denef V.J."/>
            <person name="McMahon K.D."/>
            <person name="Konstantinidis K.T."/>
            <person name="Eloe-Fadrosh E.A."/>
            <person name="Kyrpides N.C."/>
            <person name="Woyke T."/>
        </authorList>
    </citation>
    <scope>NUCLEOTIDE SEQUENCE</scope>
    <source>
        <strain evidence="2">GVMAG-M-3300023174-189</strain>
    </source>
</reference>
<sequence>MSEIDNQIDKLRERLAYLEEQKAKEEEKKAEPLKVLEGIIDQKKECIKRDRYSKSLPLARFYDQEKVGYLEAILNALKNIEGRLEVLENNKKIMGTLLSNINYL</sequence>
<name>A0A6C0DMH1_9ZZZZ</name>
<dbReference type="AlphaFoldDB" id="A0A6C0DMH1"/>
<evidence type="ECO:0000256" key="1">
    <source>
        <dbReference type="SAM" id="Coils"/>
    </source>
</evidence>